<proteinExistence type="predicted"/>
<dbReference type="Proteomes" id="UP000001292">
    <property type="component" value="Unassembled WGS sequence"/>
</dbReference>
<name>B4HMQ7_DROSE</name>
<sequence length="71" mass="8262">MRGWLPLSFAVAAHFKFAAVQSPNSRHRYQHQQHREILLHLLVFISVVILNSNSPIWADFRWGGTKIPNVR</sequence>
<dbReference type="HOGENOM" id="CLU_2925084_0_0_1"/>
<dbReference type="AlphaFoldDB" id="B4HMQ7"/>
<evidence type="ECO:0000313" key="3">
    <source>
        <dbReference type="Proteomes" id="UP000001292"/>
    </source>
</evidence>
<organism evidence="3">
    <name type="scientific">Drosophila sechellia</name>
    <name type="common">Fruit fly</name>
    <dbReference type="NCBI Taxonomy" id="7238"/>
    <lineage>
        <taxon>Eukaryota</taxon>
        <taxon>Metazoa</taxon>
        <taxon>Ecdysozoa</taxon>
        <taxon>Arthropoda</taxon>
        <taxon>Hexapoda</taxon>
        <taxon>Insecta</taxon>
        <taxon>Pterygota</taxon>
        <taxon>Neoptera</taxon>
        <taxon>Endopterygota</taxon>
        <taxon>Diptera</taxon>
        <taxon>Brachycera</taxon>
        <taxon>Muscomorpha</taxon>
        <taxon>Ephydroidea</taxon>
        <taxon>Drosophilidae</taxon>
        <taxon>Drosophila</taxon>
        <taxon>Sophophora</taxon>
    </lineage>
</organism>
<keyword evidence="1" id="KW-0812">Transmembrane</keyword>
<gene>
    <name evidence="2" type="primary">Dsec\GM19466</name>
    <name evidence="2" type="ORF">Dsec_GM19466</name>
</gene>
<dbReference type="EMBL" id="CH480816">
    <property type="protein sequence ID" value="EDW47269.1"/>
    <property type="molecule type" value="Genomic_DNA"/>
</dbReference>
<accession>B4HMQ7</accession>
<protein>
    <submittedName>
        <fullName evidence="2">GM19466</fullName>
    </submittedName>
</protein>
<evidence type="ECO:0000256" key="1">
    <source>
        <dbReference type="SAM" id="Phobius"/>
    </source>
</evidence>
<feature type="transmembrane region" description="Helical" evidence="1">
    <location>
        <begin position="37"/>
        <end position="58"/>
    </location>
</feature>
<evidence type="ECO:0000313" key="2">
    <source>
        <dbReference type="EMBL" id="EDW47269.1"/>
    </source>
</evidence>
<reference evidence="2 3" key="1">
    <citation type="journal article" date="2007" name="Nature">
        <title>Evolution of genes and genomes on the Drosophila phylogeny.</title>
        <authorList>
            <consortium name="Drosophila 12 Genomes Consortium"/>
            <person name="Clark A.G."/>
            <person name="Eisen M.B."/>
            <person name="Smith D.R."/>
            <person name="Bergman C.M."/>
            <person name="Oliver B."/>
            <person name="Markow T.A."/>
            <person name="Kaufman T.C."/>
            <person name="Kellis M."/>
            <person name="Gelbart W."/>
            <person name="Iyer V.N."/>
            <person name="Pollard D.A."/>
            <person name="Sackton T.B."/>
            <person name="Larracuente A.M."/>
            <person name="Singh N.D."/>
            <person name="Abad J.P."/>
            <person name="Abt D.N."/>
            <person name="Adryan B."/>
            <person name="Aguade M."/>
            <person name="Akashi H."/>
            <person name="Anderson W.W."/>
            <person name="Aquadro C.F."/>
            <person name="Ardell D.H."/>
            <person name="Arguello R."/>
            <person name="Artieri C.G."/>
            <person name="Barbash D.A."/>
            <person name="Barker D."/>
            <person name="Barsanti P."/>
            <person name="Batterham P."/>
            <person name="Batzoglou S."/>
            <person name="Begun D."/>
            <person name="Bhutkar A."/>
            <person name="Blanco E."/>
            <person name="Bosak S.A."/>
            <person name="Bradley R.K."/>
            <person name="Brand A.D."/>
            <person name="Brent M.R."/>
            <person name="Brooks A.N."/>
            <person name="Brown R.H."/>
            <person name="Butlin R.K."/>
            <person name="Caggese C."/>
            <person name="Calvi B.R."/>
            <person name="Bernardo de Carvalho A."/>
            <person name="Caspi A."/>
            <person name="Castrezana S."/>
            <person name="Celniker S.E."/>
            <person name="Chang J.L."/>
            <person name="Chapple C."/>
            <person name="Chatterji S."/>
            <person name="Chinwalla A."/>
            <person name="Civetta A."/>
            <person name="Clifton S.W."/>
            <person name="Comeron J.M."/>
            <person name="Costello J.C."/>
            <person name="Coyne J.A."/>
            <person name="Daub J."/>
            <person name="David R.G."/>
            <person name="Delcher A.L."/>
            <person name="Delehaunty K."/>
            <person name="Do C.B."/>
            <person name="Ebling H."/>
            <person name="Edwards K."/>
            <person name="Eickbush T."/>
            <person name="Evans J.D."/>
            <person name="Filipski A."/>
            <person name="Findeiss S."/>
            <person name="Freyhult E."/>
            <person name="Fulton L."/>
            <person name="Fulton R."/>
            <person name="Garcia A.C."/>
            <person name="Gardiner A."/>
            <person name="Garfield D.A."/>
            <person name="Garvin B.E."/>
            <person name="Gibson G."/>
            <person name="Gilbert D."/>
            <person name="Gnerre S."/>
            <person name="Godfrey J."/>
            <person name="Good R."/>
            <person name="Gotea V."/>
            <person name="Gravely B."/>
            <person name="Greenberg A.J."/>
            <person name="Griffiths-Jones S."/>
            <person name="Gross S."/>
            <person name="Guigo R."/>
            <person name="Gustafson E.A."/>
            <person name="Haerty W."/>
            <person name="Hahn M.W."/>
            <person name="Halligan D.L."/>
            <person name="Halpern A.L."/>
            <person name="Halter G.M."/>
            <person name="Han M.V."/>
            <person name="Heger A."/>
            <person name="Hillier L."/>
            <person name="Hinrichs A.S."/>
            <person name="Holmes I."/>
            <person name="Hoskins R.A."/>
            <person name="Hubisz M.J."/>
            <person name="Hultmark D."/>
            <person name="Huntley M.A."/>
            <person name="Jaffe D.B."/>
            <person name="Jagadeeshan S."/>
            <person name="Jeck W.R."/>
            <person name="Johnson J."/>
            <person name="Jones C.D."/>
            <person name="Jordan W.C."/>
            <person name="Karpen G.H."/>
            <person name="Kataoka E."/>
            <person name="Keightley P.D."/>
            <person name="Kheradpour P."/>
            <person name="Kirkness E.F."/>
            <person name="Koerich L.B."/>
            <person name="Kristiansen K."/>
            <person name="Kudrna D."/>
            <person name="Kulathinal R.J."/>
            <person name="Kumar S."/>
            <person name="Kwok R."/>
            <person name="Lander E."/>
            <person name="Langley C.H."/>
            <person name="Lapoint R."/>
            <person name="Lazzaro B.P."/>
            <person name="Lee S.J."/>
            <person name="Levesque L."/>
            <person name="Li R."/>
            <person name="Lin C.F."/>
            <person name="Lin M.F."/>
            <person name="Lindblad-Toh K."/>
            <person name="Llopart A."/>
            <person name="Long M."/>
            <person name="Low L."/>
            <person name="Lozovsky E."/>
            <person name="Lu J."/>
            <person name="Luo M."/>
            <person name="Machado C.A."/>
            <person name="Makalowski W."/>
            <person name="Marzo M."/>
            <person name="Matsuda M."/>
            <person name="Matzkin L."/>
            <person name="McAllister B."/>
            <person name="McBride C.S."/>
            <person name="McKernan B."/>
            <person name="McKernan K."/>
            <person name="Mendez-Lago M."/>
            <person name="Minx P."/>
            <person name="Mollenhauer M.U."/>
            <person name="Montooth K."/>
            <person name="Mount S.M."/>
            <person name="Mu X."/>
            <person name="Myers E."/>
            <person name="Negre B."/>
            <person name="Newfeld S."/>
            <person name="Nielsen R."/>
            <person name="Noor M.A."/>
            <person name="O'Grady P."/>
            <person name="Pachter L."/>
            <person name="Papaceit M."/>
            <person name="Parisi M.J."/>
            <person name="Parisi M."/>
            <person name="Parts L."/>
            <person name="Pedersen J.S."/>
            <person name="Pesole G."/>
            <person name="Phillippy A.M."/>
            <person name="Ponting C.P."/>
            <person name="Pop M."/>
            <person name="Porcelli D."/>
            <person name="Powell J.R."/>
            <person name="Prohaska S."/>
            <person name="Pruitt K."/>
            <person name="Puig M."/>
            <person name="Quesneville H."/>
            <person name="Ram K.R."/>
            <person name="Rand D."/>
            <person name="Rasmussen M.D."/>
            <person name="Reed L.K."/>
            <person name="Reenan R."/>
            <person name="Reily A."/>
            <person name="Remington K.A."/>
            <person name="Rieger T.T."/>
            <person name="Ritchie M.G."/>
            <person name="Robin C."/>
            <person name="Rogers Y.H."/>
            <person name="Rohde C."/>
            <person name="Rozas J."/>
            <person name="Rubenfield M.J."/>
            <person name="Ruiz A."/>
            <person name="Russo S."/>
            <person name="Salzberg S.L."/>
            <person name="Sanchez-Gracia A."/>
            <person name="Saranga D.J."/>
            <person name="Sato H."/>
            <person name="Schaeffer S.W."/>
            <person name="Schatz M.C."/>
            <person name="Schlenke T."/>
            <person name="Schwartz R."/>
            <person name="Segarra C."/>
            <person name="Singh R.S."/>
            <person name="Sirot L."/>
            <person name="Sirota M."/>
            <person name="Sisneros N.B."/>
            <person name="Smith C.D."/>
            <person name="Smith T.F."/>
            <person name="Spieth J."/>
            <person name="Stage D.E."/>
            <person name="Stark A."/>
            <person name="Stephan W."/>
            <person name="Strausberg R.L."/>
            <person name="Strempel S."/>
            <person name="Sturgill D."/>
            <person name="Sutton G."/>
            <person name="Sutton G.G."/>
            <person name="Tao W."/>
            <person name="Teichmann S."/>
            <person name="Tobari Y.N."/>
            <person name="Tomimura Y."/>
            <person name="Tsolas J.M."/>
            <person name="Valente V.L."/>
            <person name="Venter E."/>
            <person name="Venter J.C."/>
            <person name="Vicario S."/>
            <person name="Vieira F.G."/>
            <person name="Vilella A.J."/>
            <person name="Villasante A."/>
            <person name="Walenz B."/>
            <person name="Wang J."/>
            <person name="Wasserman M."/>
            <person name="Watts T."/>
            <person name="Wilson D."/>
            <person name="Wilson R.K."/>
            <person name="Wing R.A."/>
            <person name="Wolfner M.F."/>
            <person name="Wong A."/>
            <person name="Wong G.K."/>
            <person name="Wu C.I."/>
            <person name="Wu G."/>
            <person name="Yamamoto D."/>
            <person name="Yang H.P."/>
            <person name="Yang S.P."/>
            <person name="Yorke J.A."/>
            <person name="Yoshida K."/>
            <person name="Zdobnov E."/>
            <person name="Zhang P."/>
            <person name="Zhang Y."/>
            <person name="Zimin A.V."/>
            <person name="Baldwin J."/>
            <person name="Abdouelleil A."/>
            <person name="Abdulkadir J."/>
            <person name="Abebe A."/>
            <person name="Abera B."/>
            <person name="Abreu J."/>
            <person name="Acer S.C."/>
            <person name="Aftuck L."/>
            <person name="Alexander A."/>
            <person name="An P."/>
            <person name="Anderson E."/>
            <person name="Anderson S."/>
            <person name="Arachi H."/>
            <person name="Azer M."/>
            <person name="Bachantsang P."/>
            <person name="Barry A."/>
            <person name="Bayul T."/>
            <person name="Berlin A."/>
            <person name="Bessette D."/>
            <person name="Bloom T."/>
            <person name="Blye J."/>
            <person name="Boguslavskiy L."/>
            <person name="Bonnet C."/>
            <person name="Boukhgalter B."/>
            <person name="Bourzgui I."/>
            <person name="Brown A."/>
            <person name="Cahill P."/>
            <person name="Channer S."/>
            <person name="Cheshatsang Y."/>
            <person name="Chuda L."/>
            <person name="Citroen M."/>
            <person name="Collymore A."/>
            <person name="Cooke P."/>
            <person name="Costello M."/>
            <person name="D'Aco K."/>
            <person name="Daza R."/>
            <person name="De Haan G."/>
            <person name="DeGray S."/>
            <person name="DeMaso C."/>
            <person name="Dhargay N."/>
            <person name="Dooley K."/>
            <person name="Dooley E."/>
            <person name="Doricent M."/>
            <person name="Dorje P."/>
            <person name="Dorjee K."/>
            <person name="Dupes A."/>
            <person name="Elong R."/>
            <person name="Falk J."/>
            <person name="Farina A."/>
            <person name="Faro S."/>
            <person name="Ferguson D."/>
            <person name="Fisher S."/>
            <person name="Foley C.D."/>
            <person name="Franke A."/>
            <person name="Friedrich D."/>
            <person name="Gadbois L."/>
            <person name="Gearin G."/>
            <person name="Gearin C.R."/>
            <person name="Giannoukos G."/>
            <person name="Goode T."/>
            <person name="Graham J."/>
            <person name="Grandbois E."/>
            <person name="Grewal S."/>
            <person name="Gyaltsen K."/>
            <person name="Hafez N."/>
            <person name="Hagos B."/>
            <person name="Hall J."/>
            <person name="Henson C."/>
            <person name="Hollinger A."/>
            <person name="Honan T."/>
            <person name="Huard M.D."/>
            <person name="Hughes L."/>
            <person name="Hurhula B."/>
            <person name="Husby M.E."/>
            <person name="Kamat A."/>
            <person name="Kanga B."/>
            <person name="Kashin S."/>
            <person name="Khazanovich D."/>
            <person name="Kisner P."/>
            <person name="Lance K."/>
            <person name="Lara M."/>
            <person name="Lee W."/>
            <person name="Lennon N."/>
            <person name="Letendre F."/>
            <person name="LeVine R."/>
            <person name="Lipovsky A."/>
            <person name="Liu X."/>
            <person name="Liu J."/>
            <person name="Liu S."/>
            <person name="Lokyitsang T."/>
            <person name="Lokyitsang Y."/>
            <person name="Lubonja R."/>
            <person name="Lui A."/>
            <person name="MacDonald P."/>
            <person name="Magnisalis V."/>
            <person name="Maru K."/>
            <person name="Matthews C."/>
            <person name="McCusker W."/>
            <person name="McDonough S."/>
            <person name="Mehta T."/>
            <person name="Meldrim J."/>
            <person name="Meneus L."/>
            <person name="Mihai O."/>
            <person name="Mihalev A."/>
            <person name="Mihova T."/>
            <person name="Mittelman R."/>
            <person name="Mlenga V."/>
            <person name="Montmayeur A."/>
            <person name="Mulrain L."/>
            <person name="Navidi A."/>
            <person name="Naylor J."/>
            <person name="Negash T."/>
            <person name="Nguyen T."/>
            <person name="Nguyen N."/>
            <person name="Nicol R."/>
            <person name="Norbu C."/>
            <person name="Norbu N."/>
            <person name="Novod N."/>
            <person name="O'Neill B."/>
            <person name="Osman S."/>
            <person name="Markiewicz E."/>
            <person name="Oyono O.L."/>
            <person name="Patti C."/>
            <person name="Phunkhang P."/>
            <person name="Pierre F."/>
            <person name="Priest M."/>
            <person name="Raghuraman S."/>
            <person name="Rege F."/>
            <person name="Reyes R."/>
            <person name="Rise C."/>
            <person name="Rogov P."/>
            <person name="Ross K."/>
            <person name="Ryan E."/>
            <person name="Settipalli S."/>
            <person name="Shea T."/>
            <person name="Sherpa N."/>
            <person name="Shi L."/>
            <person name="Shih D."/>
            <person name="Sparrow T."/>
            <person name="Spaulding J."/>
            <person name="Stalker J."/>
            <person name="Stange-Thomann N."/>
            <person name="Stavropoulos S."/>
            <person name="Stone C."/>
            <person name="Strader C."/>
            <person name="Tesfaye S."/>
            <person name="Thomson T."/>
            <person name="Thoulutsang Y."/>
            <person name="Thoulutsang D."/>
            <person name="Topham K."/>
            <person name="Topping I."/>
            <person name="Tsamla T."/>
            <person name="Vassiliev H."/>
            <person name="Vo A."/>
            <person name="Wangchuk T."/>
            <person name="Wangdi T."/>
            <person name="Weiand M."/>
            <person name="Wilkinson J."/>
            <person name="Wilson A."/>
            <person name="Yadav S."/>
            <person name="Young G."/>
            <person name="Yu Q."/>
            <person name="Zembek L."/>
            <person name="Zhong D."/>
            <person name="Zimmer A."/>
            <person name="Zwirko Z."/>
            <person name="Jaffe D.B."/>
            <person name="Alvarez P."/>
            <person name="Brockman W."/>
            <person name="Butler J."/>
            <person name="Chin C."/>
            <person name="Gnerre S."/>
            <person name="Grabherr M."/>
            <person name="Kleber M."/>
            <person name="Mauceli E."/>
            <person name="MacCallum I."/>
        </authorList>
    </citation>
    <scope>NUCLEOTIDE SEQUENCE [LARGE SCALE GENOMIC DNA]</scope>
    <source>
        <strain evidence="3">Rob3c / Tucson 14021-0248.25</strain>
    </source>
</reference>
<keyword evidence="3" id="KW-1185">Reference proteome</keyword>
<keyword evidence="1" id="KW-1133">Transmembrane helix</keyword>
<dbReference type="OMA" id="IWADFRW"/>
<keyword evidence="1" id="KW-0472">Membrane</keyword>